<feature type="compositionally biased region" description="Basic and acidic residues" evidence="1">
    <location>
        <begin position="316"/>
        <end position="327"/>
    </location>
</feature>
<feature type="compositionally biased region" description="Pro residues" evidence="1">
    <location>
        <begin position="63"/>
        <end position="75"/>
    </location>
</feature>
<comment type="caution">
    <text evidence="2">The sequence shown here is derived from an EMBL/GenBank/DDBJ whole genome shotgun (WGS) entry which is preliminary data.</text>
</comment>
<evidence type="ECO:0000256" key="1">
    <source>
        <dbReference type="SAM" id="MobiDB-lite"/>
    </source>
</evidence>
<proteinExistence type="predicted"/>
<feature type="compositionally biased region" description="Polar residues" evidence="1">
    <location>
        <begin position="140"/>
        <end position="160"/>
    </location>
</feature>
<gene>
    <name evidence="2" type="ORF">ACHAW5_008205</name>
</gene>
<protein>
    <submittedName>
        <fullName evidence="2">Uncharacterized protein</fullName>
    </submittedName>
</protein>
<name>A0ABD3MSZ8_9STRA</name>
<evidence type="ECO:0000313" key="3">
    <source>
        <dbReference type="Proteomes" id="UP001530315"/>
    </source>
</evidence>
<dbReference type="Proteomes" id="UP001530315">
    <property type="component" value="Unassembled WGS sequence"/>
</dbReference>
<feature type="compositionally biased region" description="Low complexity" evidence="1">
    <location>
        <begin position="48"/>
        <end position="57"/>
    </location>
</feature>
<feature type="region of interest" description="Disordered" evidence="1">
    <location>
        <begin position="314"/>
        <end position="345"/>
    </location>
</feature>
<dbReference type="EMBL" id="JALLAZ020001732">
    <property type="protein sequence ID" value="KAL3766259.1"/>
    <property type="molecule type" value="Genomic_DNA"/>
</dbReference>
<sequence>MALNLPPSSAEEPPVTTETFQKHYGRGSVGYADDHPHHRGHPPSQQSYPPTHYAAPPGHHHPPPPPPYNAAPPLHPAHGYNHPSSWYYPPHAAQAAVPPPLDDPASHRNASRPSNHSNHMHPSLVTPKSQDSETLPPFAVSSNGFPENTKPASKGTTKRITTPKKKESGNKLPSSNNDKEQPEMVEEPKVEPMKQDFHFYAMDHYEEMKQVCQQKLDKAFADGIIQTNTENQLYLLTTLLNARLIKNWEEASPSMRAEYLKKEEADRKRFMSEEEVASRHCATLTARRRSPKQSGDLGRAGSFGLSAVDVRTLGDGQDKSEVKRPMAEFDMNGTESFAKRAKSEV</sequence>
<reference evidence="2 3" key="1">
    <citation type="submission" date="2024-10" db="EMBL/GenBank/DDBJ databases">
        <title>Updated reference genomes for cyclostephanoid diatoms.</title>
        <authorList>
            <person name="Roberts W.R."/>
            <person name="Alverson A.J."/>
        </authorList>
    </citation>
    <scope>NUCLEOTIDE SEQUENCE [LARGE SCALE GENOMIC DNA]</scope>
    <source>
        <strain evidence="2 3">AJA276-08</strain>
    </source>
</reference>
<accession>A0ABD3MSZ8</accession>
<evidence type="ECO:0000313" key="2">
    <source>
        <dbReference type="EMBL" id="KAL3766259.1"/>
    </source>
</evidence>
<keyword evidence="3" id="KW-1185">Reference proteome</keyword>
<dbReference type="AlphaFoldDB" id="A0ABD3MSZ8"/>
<feature type="region of interest" description="Disordered" evidence="1">
    <location>
        <begin position="1"/>
        <end position="188"/>
    </location>
</feature>
<organism evidence="2 3">
    <name type="scientific">Stephanodiscus triporus</name>
    <dbReference type="NCBI Taxonomy" id="2934178"/>
    <lineage>
        <taxon>Eukaryota</taxon>
        <taxon>Sar</taxon>
        <taxon>Stramenopiles</taxon>
        <taxon>Ochrophyta</taxon>
        <taxon>Bacillariophyta</taxon>
        <taxon>Coscinodiscophyceae</taxon>
        <taxon>Thalassiosirophycidae</taxon>
        <taxon>Stephanodiscales</taxon>
        <taxon>Stephanodiscaceae</taxon>
        <taxon>Stephanodiscus</taxon>
    </lineage>
</organism>
<feature type="compositionally biased region" description="Basic and acidic residues" evidence="1">
    <location>
        <begin position="177"/>
        <end position="188"/>
    </location>
</feature>